<dbReference type="Pfam" id="PF16198">
    <property type="entry name" value="TruB_C_2"/>
    <property type="match status" value="1"/>
</dbReference>
<dbReference type="InterPro" id="IPR015240">
    <property type="entry name" value="tRNA_sdUridine_synth_fam1_C"/>
</dbReference>
<dbReference type="HAMAP" id="MF_01080">
    <property type="entry name" value="TruB_bact"/>
    <property type="match status" value="1"/>
</dbReference>
<evidence type="ECO:0000256" key="5">
    <source>
        <dbReference type="HAMAP-Rule" id="MF_01080"/>
    </source>
</evidence>
<feature type="domain" description="tRNA pseudouridylate synthase B C-terminal" evidence="8">
    <location>
        <begin position="184"/>
        <end position="245"/>
    </location>
</feature>
<dbReference type="SUPFAM" id="SSF88697">
    <property type="entry name" value="PUA domain-like"/>
    <property type="match status" value="1"/>
</dbReference>
<name>K4KXN3_SIMAS</name>
<protein>
    <recommendedName>
        <fullName evidence="5">tRNA pseudouridine synthase B</fullName>
        <ecNumber evidence="5">5.4.99.25</ecNumber>
    </recommendedName>
    <alternativeName>
        <fullName evidence="5">tRNA pseudouridine(55) synthase</fullName>
        <shortName evidence="5">Psi55 synthase</shortName>
    </alternativeName>
    <alternativeName>
        <fullName evidence="5">tRNA pseudouridylate synthase</fullName>
    </alternativeName>
    <alternativeName>
        <fullName evidence="5">tRNA-uridine isomerase</fullName>
    </alternativeName>
</protein>
<dbReference type="PANTHER" id="PTHR13767">
    <property type="entry name" value="TRNA-PSEUDOURIDINE SYNTHASE"/>
    <property type="match status" value="1"/>
</dbReference>
<reference evidence="9 10" key="1">
    <citation type="journal article" date="2013" name="Genome Announc.">
        <title>Complete genome sequence of Simiduia agarivorans SA1(T), a marine bacterium able to degrade a variety of polysaccharides.</title>
        <authorList>
            <person name="Lin S.Y."/>
            <person name="Shieh W.Y."/>
            <person name="Chen J.S."/>
            <person name="Tang S.L."/>
        </authorList>
    </citation>
    <scope>NUCLEOTIDE SEQUENCE [LARGE SCALE GENOMIC DNA]</scope>
    <source>
        <strain evidence="10">DSM 21679 / JCM 13881 / BCRC 17597 / SA1</strain>
    </source>
</reference>
<feature type="domain" description="Pseudouridine synthase II N-terminal" evidence="6">
    <location>
        <begin position="32"/>
        <end position="183"/>
    </location>
</feature>
<dbReference type="Gene3D" id="2.30.130.10">
    <property type="entry name" value="PUA domain"/>
    <property type="match status" value="1"/>
</dbReference>
<dbReference type="Pfam" id="PF01509">
    <property type="entry name" value="TruB_N"/>
    <property type="match status" value="1"/>
</dbReference>
<comment type="catalytic activity">
    <reaction evidence="1 5">
        <text>uridine(55) in tRNA = pseudouridine(55) in tRNA</text>
        <dbReference type="Rhea" id="RHEA:42532"/>
        <dbReference type="Rhea" id="RHEA-COMP:10101"/>
        <dbReference type="Rhea" id="RHEA-COMP:10102"/>
        <dbReference type="ChEBI" id="CHEBI:65314"/>
        <dbReference type="ChEBI" id="CHEBI:65315"/>
        <dbReference type="EC" id="5.4.99.25"/>
    </reaction>
</comment>
<evidence type="ECO:0000259" key="6">
    <source>
        <dbReference type="Pfam" id="PF01509"/>
    </source>
</evidence>
<evidence type="ECO:0000313" key="9">
    <source>
        <dbReference type="EMBL" id="AFU98662.1"/>
    </source>
</evidence>
<evidence type="ECO:0000256" key="4">
    <source>
        <dbReference type="ARBA" id="ARBA00023235"/>
    </source>
</evidence>
<dbReference type="HOGENOM" id="CLU_032087_0_3_6"/>
<gene>
    <name evidence="5 9" type="primary">truB</name>
    <name evidence="9" type="ordered locus">M5M_07335</name>
</gene>
<comment type="similarity">
    <text evidence="2 5">Belongs to the pseudouridine synthase TruB family. Type 1 subfamily.</text>
</comment>
<evidence type="ECO:0000313" key="10">
    <source>
        <dbReference type="Proteomes" id="UP000000466"/>
    </source>
</evidence>
<dbReference type="InterPro" id="IPR015947">
    <property type="entry name" value="PUA-like_sf"/>
</dbReference>
<dbReference type="InterPro" id="IPR032819">
    <property type="entry name" value="TruB_C"/>
</dbReference>
<dbReference type="NCBIfam" id="TIGR00431">
    <property type="entry name" value="TruB"/>
    <property type="match status" value="1"/>
</dbReference>
<dbReference type="InterPro" id="IPR020103">
    <property type="entry name" value="PsdUridine_synth_cat_dom_sf"/>
</dbReference>
<dbReference type="eggNOG" id="COG0130">
    <property type="taxonomic scope" value="Bacteria"/>
</dbReference>
<dbReference type="EMBL" id="CP003746">
    <property type="protein sequence ID" value="AFU98662.1"/>
    <property type="molecule type" value="Genomic_DNA"/>
</dbReference>
<dbReference type="InterPro" id="IPR014780">
    <property type="entry name" value="tRNA_psdUridine_synth_TruB"/>
</dbReference>
<proteinExistence type="inferred from homology"/>
<evidence type="ECO:0000259" key="8">
    <source>
        <dbReference type="Pfam" id="PF16198"/>
    </source>
</evidence>
<dbReference type="GO" id="GO:0003723">
    <property type="term" value="F:RNA binding"/>
    <property type="evidence" value="ECO:0007669"/>
    <property type="project" value="InterPro"/>
</dbReference>
<dbReference type="EC" id="5.4.99.25" evidence="5"/>
<keyword evidence="10" id="KW-1185">Reference proteome</keyword>
<dbReference type="FunFam" id="3.30.2350.10:FF:000011">
    <property type="entry name" value="tRNA pseudouridine synthase B"/>
    <property type="match status" value="1"/>
</dbReference>
<dbReference type="SUPFAM" id="SSF55120">
    <property type="entry name" value="Pseudouridine synthase"/>
    <property type="match status" value="1"/>
</dbReference>
<feature type="active site" description="Nucleophile" evidence="5">
    <location>
        <position position="47"/>
    </location>
</feature>
<dbReference type="CDD" id="cd02573">
    <property type="entry name" value="PseudoU_synth_EcTruB"/>
    <property type="match status" value="1"/>
</dbReference>
<keyword evidence="4 5" id="KW-0413">Isomerase</keyword>
<dbReference type="RefSeq" id="WP_015046835.1">
    <property type="nucleotide sequence ID" value="NC_018868.3"/>
</dbReference>
<keyword evidence="3 5" id="KW-0819">tRNA processing</keyword>
<sequence>MGRRAKGRPVSGVLVLNKPTGISSNLALQKAKRLFYVAKAGHTGSLDPLATGVLPLCFGESTKFSQFLLDADKGYDATIRLGERTDSSDSDGELVEKTDASHITEAQVAKALEAFRGQIQQVPSMFSALKKDGQPLYKLAREGVEVEREARTVTVYALELLDFRPGDVAEVDISVKCSKGTYIRSIAEDLGQALAVGGHISRLHRTQAGPFTDAQAVTLEALAEERGEGLAEVLDHHLLPVDAPVASLPELALIADSAYYFRRGNPVMDARAFALGGVGDMVRVFDDTEQFLGIGELTDDGMVAPKRLVATVSTPEG</sequence>
<dbReference type="Proteomes" id="UP000000466">
    <property type="component" value="Chromosome"/>
</dbReference>
<dbReference type="CDD" id="cd21152">
    <property type="entry name" value="PUA_TruB_bacterial"/>
    <property type="match status" value="1"/>
</dbReference>
<dbReference type="STRING" id="1117647.M5M_07335"/>
<dbReference type="OrthoDB" id="9802309at2"/>
<dbReference type="InterPro" id="IPR036974">
    <property type="entry name" value="PUA_sf"/>
</dbReference>
<dbReference type="GO" id="GO:1990481">
    <property type="term" value="P:mRNA pseudouridine synthesis"/>
    <property type="evidence" value="ECO:0007669"/>
    <property type="project" value="TreeGrafter"/>
</dbReference>
<dbReference type="GO" id="GO:0031119">
    <property type="term" value="P:tRNA pseudouridine synthesis"/>
    <property type="evidence" value="ECO:0007669"/>
    <property type="project" value="UniProtKB-UniRule"/>
</dbReference>
<evidence type="ECO:0000259" key="7">
    <source>
        <dbReference type="Pfam" id="PF09157"/>
    </source>
</evidence>
<organism evidence="9 10">
    <name type="scientific">Simiduia agarivorans (strain DSM 21679 / JCM 13881 / BCRC 17597 / SA1)</name>
    <dbReference type="NCBI Taxonomy" id="1117647"/>
    <lineage>
        <taxon>Bacteria</taxon>
        <taxon>Pseudomonadati</taxon>
        <taxon>Pseudomonadota</taxon>
        <taxon>Gammaproteobacteria</taxon>
        <taxon>Cellvibrionales</taxon>
        <taxon>Cellvibrionaceae</taxon>
        <taxon>Simiduia</taxon>
    </lineage>
</organism>
<dbReference type="InterPro" id="IPR002501">
    <property type="entry name" value="PsdUridine_synth_N"/>
</dbReference>
<dbReference type="Pfam" id="PF09157">
    <property type="entry name" value="TruB-C_2"/>
    <property type="match status" value="1"/>
</dbReference>
<accession>K4KXN3</accession>
<dbReference type="PANTHER" id="PTHR13767:SF2">
    <property type="entry name" value="PSEUDOURIDYLATE SYNTHASE TRUB1"/>
    <property type="match status" value="1"/>
</dbReference>
<evidence type="ECO:0000256" key="3">
    <source>
        <dbReference type="ARBA" id="ARBA00022694"/>
    </source>
</evidence>
<dbReference type="Gene3D" id="3.30.2350.10">
    <property type="entry name" value="Pseudouridine synthase"/>
    <property type="match status" value="1"/>
</dbReference>
<comment type="function">
    <text evidence="5">Responsible for synthesis of pseudouridine from uracil-55 in the psi GC loop of transfer RNAs.</text>
</comment>
<dbReference type="GO" id="GO:0160148">
    <property type="term" value="F:tRNA pseudouridine(55) synthase activity"/>
    <property type="evidence" value="ECO:0007669"/>
    <property type="project" value="UniProtKB-EC"/>
</dbReference>
<dbReference type="AlphaFoldDB" id="K4KXN3"/>
<evidence type="ECO:0000256" key="2">
    <source>
        <dbReference type="ARBA" id="ARBA00005642"/>
    </source>
</evidence>
<evidence type="ECO:0000256" key="1">
    <source>
        <dbReference type="ARBA" id="ARBA00000385"/>
    </source>
</evidence>
<feature type="domain" description="tRNA pseudouridine synthase II TruB subfamily 1 C-terminal" evidence="7">
    <location>
        <begin position="249"/>
        <end position="309"/>
    </location>
</feature>
<dbReference type="KEGG" id="saga:M5M_07335"/>